<dbReference type="Proteomes" id="UP000198661">
    <property type="component" value="Unassembled WGS sequence"/>
</dbReference>
<dbReference type="STRING" id="201973.SAMN04488025_102198"/>
<reference evidence="1 2" key="1">
    <citation type="submission" date="2016-10" db="EMBL/GenBank/DDBJ databases">
        <authorList>
            <person name="de Groot N.N."/>
        </authorList>
    </citation>
    <scope>NUCLEOTIDE SEQUENCE [LARGE SCALE GENOMIC DNA]</scope>
    <source>
        <strain evidence="1 2">DSM 44945</strain>
    </source>
</reference>
<dbReference type="EMBL" id="FOOK01000002">
    <property type="protein sequence ID" value="SFF68710.1"/>
    <property type="molecule type" value="Genomic_DNA"/>
</dbReference>
<evidence type="ECO:0000313" key="1">
    <source>
        <dbReference type="EMBL" id="SFF68710.1"/>
    </source>
</evidence>
<proteinExistence type="predicted"/>
<sequence>MEFIALIIGLIYTVWFIRCMEKIASHLKSISETLERIQIQLGNIKENMRREQMLKLWSGKEKESG</sequence>
<dbReference type="AlphaFoldDB" id="A0A1I2KR50"/>
<dbReference type="OrthoDB" id="9888591at2"/>
<accession>A0A1I2KR50</accession>
<protein>
    <submittedName>
        <fullName evidence="1">Uncharacterized protein</fullName>
    </submittedName>
</protein>
<evidence type="ECO:0000313" key="2">
    <source>
        <dbReference type="Proteomes" id="UP000198661"/>
    </source>
</evidence>
<dbReference type="RefSeq" id="WP_092035624.1">
    <property type="nucleotide sequence ID" value="NZ_FOOK01000002.1"/>
</dbReference>
<organism evidence="1 2">
    <name type="scientific">Planifilum fulgidum</name>
    <dbReference type="NCBI Taxonomy" id="201973"/>
    <lineage>
        <taxon>Bacteria</taxon>
        <taxon>Bacillati</taxon>
        <taxon>Bacillota</taxon>
        <taxon>Bacilli</taxon>
        <taxon>Bacillales</taxon>
        <taxon>Thermoactinomycetaceae</taxon>
        <taxon>Planifilum</taxon>
    </lineage>
</organism>
<name>A0A1I2KR50_9BACL</name>
<gene>
    <name evidence="1" type="ORF">SAMN04488025_102198</name>
</gene>
<keyword evidence="2" id="KW-1185">Reference proteome</keyword>